<organism evidence="5 6">
    <name type="scientific">Coraliomargarita algicola</name>
    <dbReference type="NCBI Taxonomy" id="3092156"/>
    <lineage>
        <taxon>Bacteria</taxon>
        <taxon>Pseudomonadati</taxon>
        <taxon>Verrucomicrobiota</taxon>
        <taxon>Opitutia</taxon>
        <taxon>Puniceicoccales</taxon>
        <taxon>Coraliomargaritaceae</taxon>
        <taxon>Coraliomargarita</taxon>
    </lineage>
</organism>
<dbReference type="PANTHER" id="PTHR33154:SF12">
    <property type="entry name" value="TRANSCRIPTIONAL REGULATORY PROTEIN"/>
    <property type="match status" value="1"/>
</dbReference>
<evidence type="ECO:0000256" key="1">
    <source>
        <dbReference type="ARBA" id="ARBA00023015"/>
    </source>
</evidence>
<accession>A0ABZ0RML9</accession>
<dbReference type="Gene3D" id="1.10.10.10">
    <property type="entry name" value="Winged helix-like DNA-binding domain superfamily/Winged helix DNA-binding domain"/>
    <property type="match status" value="1"/>
</dbReference>
<keyword evidence="1" id="KW-0805">Transcription regulation</keyword>
<feature type="domain" description="HTH arsR-type" evidence="4">
    <location>
        <begin position="6"/>
        <end position="98"/>
    </location>
</feature>
<evidence type="ECO:0000313" key="6">
    <source>
        <dbReference type="Proteomes" id="UP001324993"/>
    </source>
</evidence>
<dbReference type="SUPFAM" id="SSF46785">
    <property type="entry name" value="Winged helix' DNA-binding domain"/>
    <property type="match status" value="1"/>
</dbReference>
<dbReference type="PANTHER" id="PTHR33154">
    <property type="entry name" value="TRANSCRIPTIONAL REGULATOR, ARSR FAMILY"/>
    <property type="match status" value="1"/>
</dbReference>
<dbReference type="SMART" id="SM00418">
    <property type="entry name" value="HTH_ARSR"/>
    <property type="match status" value="1"/>
</dbReference>
<dbReference type="PROSITE" id="PS50987">
    <property type="entry name" value="HTH_ARSR_2"/>
    <property type="match status" value="1"/>
</dbReference>
<protein>
    <submittedName>
        <fullName evidence="5">Helix-turn-helix domain-containing protein</fullName>
    </submittedName>
</protein>
<dbReference type="InterPro" id="IPR036388">
    <property type="entry name" value="WH-like_DNA-bd_sf"/>
</dbReference>
<dbReference type="PRINTS" id="PR00778">
    <property type="entry name" value="HTHARSR"/>
</dbReference>
<gene>
    <name evidence="5" type="ORF">SH580_07050</name>
</gene>
<evidence type="ECO:0000313" key="5">
    <source>
        <dbReference type="EMBL" id="WPJ97466.1"/>
    </source>
</evidence>
<dbReference type="Pfam" id="PF12840">
    <property type="entry name" value="HTH_20"/>
    <property type="match status" value="1"/>
</dbReference>
<reference evidence="5 6" key="1">
    <citation type="submission" date="2023-11" db="EMBL/GenBank/DDBJ databases">
        <title>Coraliomargarita sp. nov., isolated from marine algae.</title>
        <authorList>
            <person name="Lee J.K."/>
            <person name="Baek J.H."/>
            <person name="Kim J.M."/>
            <person name="Choi D.G."/>
            <person name="Jeon C.O."/>
        </authorList>
    </citation>
    <scope>NUCLEOTIDE SEQUENCE [LARGE SCALE GENOMIC DNA]</scope>
    <source>
        <strain evidence="5 6">J2-16</strain>
    </source>
</reference>
<dbReference type="RefSeq" id="WP_319834310.1">
    <property type="nucleotide sequence ID" value="NZ_CP138858.1"/>
</dbReference>
<evidence type="ECO:0000256" key="2">
    <source>
        <dbReference type="ARBA" id="ARBA00023125"/>
    </source>
</evidence>
<dbReference type="InterPro" id="IPR051081">
    <property type="entry name" value="HTH_MetalResp_TranReg"/>
</dbReference>
<name>A0ABZ0RML9_9BACT</name>
<keyword evidence="3" id="KW-0804">Transcription</keyword>
<evidence type="ECO:0000259" key="4">
    <source>
        <dbReference type="PROSITE" id="PS50987"/>
    </source>
</evidence>
<dbReference type="InterPro" id="IPR011991">
    <property type="entry name" value="ArsR-like_HTH"/>
</dbReference>
<proteinExistence type="predicted"/>
<dbReference type="InterPro" id="IPR001845">
    <property type="entry name" value="HTH_ArsR_DNA-bd_dom"/>
</dbReference>
<dbReference type="InterPro" id="IPR036390">
    <property type="entry name" value="WH_DNA-bd_sf"/>
</dbReference>
<dbReference type="CDD" id="cd00090">
    <property type="entry name" value="HTH_ARSR"/>
    <property type="match status" value="1"/>
</dbReference>
<dbReference type="Proteomes" id="UP001324993">
    <property type="component" value="Chromosome"/>
</dbReference>
<keyword evidence="2" id="KW-0238">DNA-binding</keyword>
<dbReference type="EMBL" id="CP138858">
    <property type="protein sequence ID" value="WPJ97466.1"/>
    <property type="molecule type" value="Genomic_DNA"/>
</dbReference>
<evidence type="ECO:0000256" key="3">
    <source>
        <dbReference type="ARBA" id="ARBA00023163"/>
    </source>
</evidence>
<sequence length="98" mass="10757">MKAYTHPDLEQVSLPQVMQALSDPCRISIMQALMAEEELACNALPVTVAKATLSHHMAVLRDAGLILTRVEGTKCLNSVRMEAFEDYFPGLLDLLKAA</sequence>
<keyword evidence="6" id="KW-1185">Reference proteome</keyword>